<dbReference type="InterPro" id="IPR023430">
    <property type="entry name" value="Pept_HybD-like_dom_sf"/>
</dbReference>
<dbReference type="Pfam" id="PF06866">
    <property type="entry name" value="DUF1256"/>
    <property type="match status" value="1"/>
</dbReference>
<sequence length="209" mass="22726">MNKGGLFIIENSICYFDAKDKLASFRLAECLSKLLLEHNLVYETVVVLCIGTDRVTGDSLGPLVGYKLSKSRLHNLTVYGTLENPVHALNLTETTKEIYKRYSNPFIIAIDASLGTSNHLGYITLGKGPLTPGSGVKKTLVPVGDIFITGIVNVSGVLDNLVLQTTRLDTVMTLADCISLGIRLAERNDYFTCILPNGKCNQLGVKCSE</sequence>
<evidence type="ECO:0000313" key="2">
    <source>
        <dbReference type="Proteomes" id="UP000247523"/>
    </source>
</evidence>
<dbReference type="AlphaFoldDB" id="A0A318EKM0"/>
<dbReference type="SUPFAM" id="SSF53163">
    <property type="entry name" value="HybD-like"/>
    <property type="match status" value="1"/>
</dbReference>
<protein>
    <submittedName>
        <fullName evidence="1">Putative sporulation protein YyaC</fullName>
    </submittedName>
</protein>
<comment type="caution">
    <text evidence="1">The sequence shown here is derived from an EMBL/GenBank/DDBJ whole genome shotgun (WGS) entry which is preliminary data.</text>
</comment>
<accession>A0A318EKM0</accession>
<dbReference type="NCBIfam" id="TIGR02841">
    <property type="entry name" value="spore_YyaC"/>
    <property type="match status" value="1"/>
</dbReference>
<dbReference type="EMBL" id="QICS01000025">
    <property type="protein sequence ID" value="PXV84592.1"/>
    <property type="molecule type" value="Genomic_DNA"/>
</dbReference>
<dbReference type="InterPro" id="IPR009665">
    <property type="entry name" value="YyaC"/>
</dbReference>
<evidence type="ECO:0000313" key="1">
    <source>
        <dbReference type="EMBL" id="PXV84592.1"/>
    </source>
</evidence>
<proteinExistence type="predicted"/>
<reference evidence="1 2" key="1">
    <citation type="submission" date="2018-05" db="EMBL/GenBank/DDBJ databases">
        <title>Genomic Encyclopedia of Type Strains, Phase IV (KMG-IV): sequencing the most valuable type-strain genomes for metagenomic binning, comparative biology and taxonomic classification.</title>
        <authorList>
            <person name="Goeker M."/>
        </authorList>
    </citation>
    <scope>NUCLEOTIDE SEQUENCE [LARGE SCALE GENOMIC DNA]</scope>
    <source>
        <strain evidence="1 2">DSM 28816</strain>
    </source>
</reference>
<dbReference type="Proteomes" id="UP000247523">
    <property type="component" value="Unassembled WGS sequence"/>
</dbReference>
<dbReference type="RefSeq" id="WP_242993679.1">
    <property type="nucleotide sequence ID" value="NZ_NOKA02000087.1"/>
</dbReference>
<name>A0A318EKM0_9FIRM</name>
<gene>
    <name evidence="1" type="ORF">C8E03_1259</name>
</gene>
<organism evidence="1 2">
    <name type="scientific">Lachnotalea glycerini</name>
    <dbReference type="NCBI Taxonomy" id="1763509"/>
    <lineage>
        <taxon>Bacteria</taxon>
        <taxon>Bacillati</taxon>
        <taxon>Bacillota</taxon>
        <taxon>Clostridia</taxon>
        <taxon>Lachnospirales</taxon>
        <taxon>Lachnospiraceae</taxon>
        <taxon>Lachnotalea</taxon>
    </lineage>
</organism>